<protein>
    <submittedName>
        <fullName evidence="3">UDP-glycosyltransferase 72D1</fullName>
    </submittedName>
</protein>
<evidence type="ECO:0000313" key="3">
    <source>
        <dbReference type="RefSeq" id="XP_010425297.1"/>
    </source>
</evidence>
<accession>A0ABM0TER9</accession>
<gene>
    <name evidence="3" type="primary">LOC104710411</name>
</gene>
<reference evidence="3" key="2">
    <citation type="submission" date="2025-08" db="UniProtKB">
        <authorList>
            <consortium name="RefSeq"/>
        </authorList>
    </citation>
    <scope>IDENTIFICATION</scope>
    <source>
        <tissue evidence="3">Leaf</tissue>
    </source>
</reference>
<dbReference type="PANTHER" id="PTHR48046">
    <property type="entry name" value="UDP-GLYCOSYLTRANSFERASE 72E1"/>
    <property type="match status" value="1"/>
</dbReference>
<sequence>MDQPHAVLVASPGLGHLIPILELGNCLSSVLNVQVTILAVTSGSSSSTETEAIHNLVEPDATVFTKIRVKVRAMKSAVRDAVESMKPKPTVMIVDFFGTGLMSVADDLGLTAKYVYVPSHAWFLAVMVYLPVWDTTVEGEYVEIKEPLKIPGCKPMGRKELMEPMLDQSDQQYKECVRAVLEVPMSDGVLVNTWKDRELGLRLRR</sequence>
<dbReference type="PANTHER" id="PTHR48046:SF1">
    <property type="entry name" value="GLYCOSYLTRANSFERASE-RELATED"/>
    <property type="match status" value="1"/>
</dbReference>
<proteinExistence type="predicted"/>
<keyword evidence="1" id="KW-0328">Glycosyltransferase</keyword>
<evidence type="ECO:0000313" key="2">
    <source>
        <dbReference type="Proteomes" id="UP000694864"/>
    </source>
</evidence>
<keyword evidence="2" id="KW-1185">Reference proteome</keyword>
<dbReference type="RefSeq" id="XP_010425297.1">
    <property type="nucleotide sequence ID" value="XM_010426995.1"/>
</dbReference>
<dbReference type="Gene3D" id="3.40.50.2000">
    <property type="entry name" value="Glycogen Phosphorylase B"/>
    <property type="match status" value="1"/>
</dbReference>
<reference evidence="2" key="1">
    <citation type="journal article" date="2014" name="Nat. Commun.">
        <title>The emerging biofuel crop Camelina sativa retains a highly undifferentiated hexaploid genome structure.</title>
        <authorList>
            <person name="Kagale S."/>
            <person name="Koh C."/>
            <person name="Nixon J."/>
            <person name="Bollina V."/>
            <person name="Clarke W.E."/>
            <person name="Tuteja R."/>
            <person name="Spillane C."/>
            <person name="Robinson S.J."/>
            <person name="Links M.G."/>
            <person name="Clarke C."/>
            <person name="Higgins E.E."/>
            <person name="Huebert T."/>
            <person name="Sharpe A.G."/>
            <person name="Parkin I.A."/>
        </authorList>
    </citation>
    <scope>NUCLEOTIDE SEQUENCE [LARGE SCALE GENOMIC DNA]</scope>
    <source>
        <strain evidence="2">cv. DH55</strain>
    </source>
</reference>
<name>A0ABM0TER9_CAMSA</name>
<evidence type="ECO:0000256" key="1">
    <source>
        <dbReference type="ARBA" id="ARBA00022676"/>
    </source>
</evidence>
<organism evidence="2 3">
    <name type="scientific">Camelina sativa</name>
    <name type="common">False flax</name>
    <name type="synonym">Myagrum sativum</name>
    <dbReference type="NCBI Taxonomy" id="90675"/>
    <lineage>
        <taxon>Eukaryota</taxon>
        <taxon>Viridiplantae</taxon>
        <taxon>Streptophyta</taxon>
        <taxon>Embryophyta</taxon>
        <taxon>Tracheophyta</taxon>
        <taxon>Spermatophyta</taxon>
        <taxon>Magnoliopsida</taxon>
        <taxon>eudicotyledons</taxon>
        <taxon>Gunneridae</taxon>
        <taxon>Pentapetalae</taxon>
        <taxon>rosids</taxon>
        <taxon>malvids</taxon>
        <taxon>Brassicales</taxon>
        <taxon>Brassicaceae</taxon>
        <taxon>Camelineae</taxon>
        <taxon>Camelina</taxon>
    </lineage>
</organism>
<dbReference type="Proteomes" id="UP000694864">
    <property type="component" value="Chromosome 1"/>
</dbReference>
<dbReference type="SUPFAM" id="SSF53756">
    <property type="entry name" value="UDP-Glycosyltransferase/glycogen phosphorylase"/>
    <property type="match status" value="1"/>
</dbReference>
<keyword evidence="1" id="KW-0808">Transferase</keyword>
<dbReference type="GeneID" id="104710411"/>